<evidence type="ECO:0000256" key="10">
    <source>
        <dbReference type="PROSITE-ProRule" id="PRU00284"/>
    </source>
</evidence>
<keyword evidence="11" id="KW-0175">Coiled coil</keyword>
<dbReference type="PROSITE" id="PS50885">
    <property type="entry name" value="HAMP"/>
    <property type="match status" value="1"/>
</dbReference>
<dbReference type="CDD" id="cd06225">
    <property type="entry name" value="HAMP"/>
    <property type="match status" value="1"/>
</dbReference>
<dbReference type="SMART" id="SM00304">
    <property type="entry name" value="HAMP"/>
    <property type="match status" value="1"/>
</dbReference>
<dbReference type="Proteomes" id="UP000501408">
    <property type="component" value="Chromosome 1"/>
</dbReference>
<evidence type="ECO:0000256" key="8">
    <source>
        <dbReference type="ARBA" id="ARBA00023224"/>
    </source>
</evidence>
<dbReference type="InterPro" id="IPR003660">
    <property type="entry name" value="HAMP_dom"/>
</dbReference>
<keyword evidence="2" id="KW-1003">Cell membrane</keyword>
<keyword evidence="6" id="KW-1133">Transmembrane helix</keyword>
<accession>A0ABX6K3W0</accession>
<keyword evidence="5" id="KW-0812">Transmembrane</keyword>
<evidence type="ECO:0000256" key="5">
    <source>
        <dbReference type="ARBA" id="ARBA00022692"/>
    </source>
</evidence>
<dbReference type="RefSeq" id="WP_167314462.1">
    <property type="nucleotide sequence ID" value="NZ_CP050266.1"/>
</dbReference>
<keyword evidence="16" id="KW-1185">Reference proteome</keyword>
<reference evidence="15 16" key="1">
    <citation type="submission" date="2020-03" db="EMBL/GenBank/DDBJ databases">
        <title>Genome mining reveals the biosynthetic pathways of PHA and ectoines of the halophilic strain Salinivibrio costicola M318 isolated from fermented shrimp paste.</title>
        <authorList>
            <person name="Doan T.V."/>
            <person name="Tran L.T."/>
            <person name="Trieu T.A."/>
            <person name="Nguyen Q.V."/>
            <person name="Quach T.N."/>
            <person name="Phi T.Q."/>
            <person name="Kumar S."/>
        </authorList>
    </citation>
    <scope>NUCLEOTIDE SEQUENCE [LARGE SCALE GENOMIC DNA]</scope>
    <source>
        <strain evidence="15 16">M318</strain>
    </source>
</reference>
<evidence type="ECO:0000256" key="11">
    <source>
        <dbReference type="SAM" id="Coils"/>
    </source>
</evidence>
<feature type="domain" description="HAMP" evidence="14">
    <location>
        <begin position="440"/>
        <end position="493"/>
    </location>
</feature>
<sequence length="770" mass="84080">MKVSKKITLAIVVASLSCVIIVAAILATRTISLSSQSLTAKVSDQLTAIKEAKKSEIGNYFQLIGNQIKTLANSTMTEDALAQFSYAFQSINDEISTSPQKEAALKRYYTEQFSNQYQNINDERTSALDKYNQLTETAKRLQQSYISENTHPLGSKDALANANDGSVYSEIHAVFHPNFQHYLKTFGYYDIFLIDNQGNIVYSVYKELDYATNLLNGPYASSGIAQAYKKVRQAPKGELGFVDFAAYYPSYDSPASFIASPVYKNDKQIGALIFQMPIERISQIISNNDKWAESGMGKTGELFLVGPDKRLRSEPRLLTDDKDAYLSRLQAMGINEATIHKIDYQNSAAGKQPIDSEAASKALTGQQGLMTQMGYRGNEVIAIYSPLEVYGITWAVVSQQDTSEALSAIAQISDDILYSTLLTALGLAVVASIAAFYLGRSIGAPILALADKIQHIAANKDLTIQLELKGKNELSQLSNSLNGMFASFRDVIQQTHNASSLLLQSSKDISTDIVDIRGQIDEQARNSSQVATAATQMAASISEVSEHASNASEASDNITLSAQEGSQIGDNLVARMQQLQNDMSNATQSMEQLSQESESIGSVLDVIQEIAEQTNLLALNAAIEAARAGEQGRGFAVVADEVRSLATRTQDSTEEIRKKVEALQLETHKAASGIEQANGAVLESVENCTENNNKLSQITEMIERINEMNMQIATAANQQTQVTDEISQNVNTMAQSADRVSERTRSTEETVTQLSEQATTLENTISHFKT</sequence>
<dbReference type="PANTHER" id="PTHR32089">
    <property type="entry name" value="METHYL-ACCEPTING CHEMOTAXIS PROTEIN MCPB"/>
    <property type="match status" value="1"/>
</dbReference>
<evidence type="ECO:0000256" key="9">
    <source>
        <dbReference type="ARBA" id="ARBA00029447"/>
    </source>
</evidence>
<dbReference type="PROSITE" id="PS50111">
    <property type="entry name" value="CHEMOTAXIS_TRANSDUC_2"/>
    <property type="match status" value="1"/>
</dbReference>
<dbReference type="Gene3D" id="3.30.450.20">
    <property type="entry name" value="PAS domain"/>
    <property type="match status" value="1"/>
</dbReference>
<evidence type="ECO:0000259" key="13">
    <source>
        <dbReference type="PROSITE" id="PS50192"/>
    </source>
</evidence>
<gene>
    <name evidence="15" type="ORF">HBA18_07530</name>
</gene>
<evidence type="ECO:0000256" key="3">
    <source>
        <dbReference type="ARBA" id="ARBA00022500"/>
    </source>
</evidence>
<dbReference type="InterPro" id="IPR033479">
    <property type="entry name" value="dCache_1"/>
</dbReference>
<dbReference type="InterPro" id="IPR000727">
    <property type="entry name" value="T_SNARE_dom"/>
</dbReference>
<dbReference type="InterPro" id="IPR004089">
    <property type="entry name" value="MCPsignal_dom"/>
</dbReference>
<dbReference type="Pfam" id="PF00672">
    <property type="entry name" value="HAMP"/>
    <property type="match status" value="1"/>
</dbReference>
<comment type="similarity">
    <text evidence="9">Belongs to the methyl-accepting chemotaxis (MCP) protein family.</text>
</comment>
<dbReference type="SMART" id="SM00283">
    <property type="entry name" value="MA"/>
    <property type="match status" value="1"/>
</dbReference>
<feature type="coiled-coil region" evidence="11">
    <location>
        <begin position="117"/>
        <end position="144"/>
    </location>
</feature>
<dbReference type="CDD" id="cd11386">
    <property type="entry name" value="MCP_signal"/>
    <property type="match status" value="1"/>
</dbReference>
<proteinExistence type="inferred from homology"/>
<dbReference type="PANTHER" id="PTHR32089:SF120">
    <property type="entry name" value="METHYL-ACCEPTING CHEMOTAXIS PROTEIN TLPQ"/>
    <property type="match status" value="1"/>
</dbReference>
<evidence type="ECO:0000313" key="16">
    <source>
        <dbReference type="Proteomes" id="UP000501408"/>
    </source>
</evidence>
<evidence type="ECO:0000256" key="4">
    <source>
        <dbReference type="ARBA" id="ARBA00022519"/>
    </source>
</evidence>
<feature type="domain" description="T-SNARE coiled-coil homology" evidence="13">
    <location>
        <begin position="690"/>
        <end position="747"/>
    </location>
</feature>
<protein>
    <submittedName>
        <fullName evidence="15">Methyl-accepting chemotaxis protein</fullName>
    </submittedName>
</protein>
<dbReference type="Pfam" id="PF00015">
    <property type="entry name" value="MCPsignal"/>
    <property type="match status" value="1"/>
</dbReference>
<evidence type="ECO:0000259" key="14">
    <source>
        <dbReference type="PROSITE" id="PS50885"/>
    </source>
</evidence>
<dbReference type="PROSITE" id="PS51257">
    <property type="entry name" value="PROKAR_LIPOPROTEIN"/>
    <property type="match status" value="1"/>
</dbReference>
<name>A0ABX6K3W0_SALCS</name>
<keyword evidence="3" id="KW-0145">Chemotaxis</keyword>
<evidence type="ECO:0000259" key="12">
    <source>
        <dbReference type="PROSITE" id="PS50111"/>
    </source>
</evidence>
<dbReference type="Pfam" id="PF02743">
    <property type="entry name" value="dCache_1"/>
    <property type="match status" value="1"/>
</dbReference>
<feature type="coiled-coil region" evidence="11">
    <location>
        <begin position="569"/>
        <end position="596"/>
    </location>
</feature>
<evidence type="ECO:0000256" key="7">
    <source>
        <dbReference type="ARBA" id="ARBA00023136"/>
    </source>
</evidence>
<evidence type="ECO:0000313" key="15">
    <source>
        <dbReference type="EMBL" id="QIR06238.1"/>
    </source>
</evidence>
<keyword evidence="7" id="KW-0472">Membrane</keyword>
<dbReference type="EMBL" id="CP050266">
    <property type="protein sequence ID" value="QIR06238.1"/>
    <property type="molecule type" value="Genomic_DNA"/>
</dbReference>
<feature type="domain" description="Methyl-accepting transducer" evidence="12">
    <location>
        <begin position="498"/>
        <end position="734"/>
    </location>
</feature>
<dbReference type="Gene3D" id="1.10.287.950">
    <property type="entry name" value="Methyl-accepting chemotaxis protein"/>
    <property type="match status" value="1"/>
</dbReference>
<evidence type="ECO:0000256" key="6">
    <source>
        <dbReference type="ARBA" id="ARBA00022989"/>
    </source>
</evidence>
<evidence type="ECO:0000256" key="1">
    <source>
        <dbReference type="ARBA" id="ARBA00004429"/>
    </source>
</evidence>
<dbReference type="SUPFAM" id="SSF58104">
    <property type="entry name" value="Methyl-accepting chemotaxis protein (MCP) signaling domain"/>
    <property type="match status" value="1"/>
</dbReference>
<comment type="subcellular location">
    <subcellularLocation>
        <location evidence="1">Cell inner membrane</location>
        <topology evidence="1">Multi-pass membrane protein</topology>
    </subcellularLocation>
</comment>
<organism evidence="15 16">
    <name type="scientific">Salinivibrio costicola</name>
    <name type="common">Vibrio costicola</name>
    <dbReference type="NCBI Taxonomy" id="51367"/>
    <lineage>
        <taxon>Bacteria</taxon>
        <taxon>Pseudomonadati</taxon>
        <taxon>Pseudomonadota</taxon>
        <taxon>Gammaproteobacteria</taxon>
        <taxon>Vibrionales</taxon>
        <taxon>Vibrionaceae</taxon>
        <taxon>Salinivibrio</taxon>
    </lineage>
</organism>
<evidence type="ECO:0000256" key="2">
    <source>
        <dbReference type="ARBA" id="ARBA00022475"/>
    </source>
</evidence>
<dbReference type="PROSITE" id="PS50192">
    <property type="entry name" value="T_SNARE"/>
    <property type="match status" value="1"/>
</dbReference>
<keyword evidence="8 10" id="KW-0807">Transducer</keyword>
<keyword evidence="4" id="KW-0997">Cell inner membrane</keyword>